<evidence type="ECO:0000313" key="2">
    <source>
        <dbReference type="Proteomes" id="UP000616151"/>
    </source>
</evidence>
<keyword evidence="2" id="KW-1185">Reference proteome</keyword>
<protein>
    <submittedName>
        <fullName evidence="1">FecR domain-containing protein</fullName>
    </submittedName>
</protein>
<dbReference type="Proteomes" id="UP000616151">
    <property type="component" value="Unassembled WGS sequence"/>
</dbReference>
<comment type="caution">
    <text evidence="1">The sequence shown here is derived from an EMBL/GenBank/DDBJ whole genome shotgun (WGS) entry which is preliminary data.</text>
</comment>
<dbReference type="EMBL" id="JAENHL010000007">
    <property type="protein sequence ID" value="MBK1868373.1"/>
    <property type="molecule type" value="Genomic_DNA"/>
</dbReference>
<proteinExistence type="predicted"/>
<sequence length="286" mass="28197">MARFARVLIAAALSAVALAGPAEAADPIGKVVAAVGSPTGSGRALSPGVPIFESDKVVTGGGNVQIVFIDDTRLVVGPNSTLVIDRFLMRGGNRAQKFSVDALRGTFRFISGKSAKNAYDIRTANATIGIRGTAFDFSSGRETLIAVFEGGVRLCASGTCESIPEGCGVGRARRNDVDQLGGRSKGQALRSLPYIVNQGSLNRSFRVNTRSCRSSLGLILDFQNNNQGSGQQGSGPSGDTGGGSPGGNPGGGGSNPGGGNPGSGTGGGGGGTGGGGTGGGPSGGGP</sequence>
<accession>A0ACC5R7M4</accession>
<organism evidence="1 2">
    <name type="scientific">Taklimakanibacter albus</name>
    <dbReference type="NCBI Taxonomy" id="2800327"/>
    <lineage>
        <taxon>Bacteria</taxon>
        <taxon>Pseudomonadati</taxon>
        <taxon>Pseudomonadota</taxon>
        <taxon>Alphaproteobacteria</taxon>
        <taxon>Hyphomicrobiales</taxon>
        <taxon>Aestuariivirgaceae</taxon>
        <taxon>Taklimakanibacter</taxon>
    </lineage>
</organism>
<name>A0ACC5R7M4_9HYPH</name>
<reference evidence="1" key="1">
    <citation type="submission" date="2021-01" db="EMBL/GenBank/DDBJ databases">
        <authorList>
            <person name="Sun Q."/>
        </authorList>
    </citation>
    <scope>NUCLEOTIDE SEQUENCE</scope>
    <source>
        <strain evidence="1">YIM B02566</strain>
    </source>
</reference>
<evidence type="ECO:0000313" key="1">
    <source>
        <dbReference type="EMBL" id="MBK1868373.1"/>
    </source>
</evidence>
<gene>
    <name evidence="1" type="ORF">JHL16_18615</name>
</gene>